<evidence type="ECO:0000256" key="2">
    <source>
        <dbReference type="ARBA" id="ARBA00022448"/>
    </source>
</evidence>
<keyword evidence="5 7" id="KW-1133">Transmembrane helix</keyword>
<dbReference type="InterPro" id="IPR000515">
    <property type="entry name" value="MetI-like"/>
</dbReference>
<dbReference type="InterPro" id="IPR035906">
    <property type="entry name" value="MetI-like_sf"/>
</dbReference>
<dbReference type="Proteomes" id="UP000504882">
    <property type="component" value="Unassembled WGS sequence"/>
</dbReference>
<gene>
    <name evidence="10" type="ORF">EXU48_06700</name>
</gene>
<comment type="similarity">
    <text evidence="7">Belongs to the binding-protein-dependent transport system permease family.</text>
</comment>
<feature type="transmembrane region" description="Helical" evidence="7">
    <location>
        <begin position="163"/>
        <end position="186"/>
    </location>
</feature>
<feature type="transmembrane region" description="Helical" evidence="7">
    <location>
        <begin position="265"/>
        <end position="286"/>
    </location>
</feature>
<dbReference type="PANTHER" id="PTHR43744">
    <property type="entry name" value="ABC TRANSPORTER PERMEASE PROTEIN MG189-RELATED-RELATED"/>
    <property type="match status" value="1"/>
</dbReference>
<evidence type="ECO:0000256" key="7">
    <source>
        <dbReference type="RuleBase" id="RU363032"/>
    </source>
</evidence>
<dbReference type="CDD" id="cd06261">
    <property type="entry name" value="TM_PBP2"/>
    <property type="match status" value="1"/>
</dbReference>
<comment type="subcellular location">
    <subcellularLocation>
        <location evidence="1 7">Cell membrane</location>
        <topology evidence="1 7">Multi-pass membrane protein</topology>
    </subcellularLocation>
</comment>
<evidence type="ECO:0000256" key="1">
    <source>
        <dbReference type="ARBA" id="ARBA00004651"/>
    </source>
</evidence>
<protein>
    <submittedName>
        <fullName evidence="10">Carbohydrate ABC transporter permease</fullName>
    </submittedName>
</protein>
<reference evidence="10 11" key="1">
    <citation type="submission" date="2019-03" db="EMBL/GenBank/DDBJ databases">
        <title>Genomic features of bacteria from cold environments.</title>
        <authorList>
            <person name="Shen L."/>
        </authorList>
    </citation>
    <scope>NUCLEOTIDE SEQUENCE [LARGE SCALE GENOMIC DNA]</scope>
    <source>
        <strain evidence="11">T3246-1</strain>
    </source>
</reference>
<dbReference type="EMBL" id="SMNA01000003">
    <property type="protein sequence ID" value="TDE95936.1"/>
    <property type="molecule type" value="Genomic_DNA"/>
</dbReference>
<keyword evidence="3" id="KW-1003">Cell membrane</keyword>
<keyword evidence="2 7" id="KW-0813">Transport</keyword>
<organism evidence="10 11">
    <name type="scientific">Occultella glacieicola</name>
    <dbReference type="NCBI Taxonomy" id="2518684"/>
    <lineage>
        <taxon>Bacteria</taxon>
        <taxon>Bacillati</taxon>
        <taxon>Actinomycetota</taxon>
        <taxon>Actinomycetes</taxon>
        <taxon>Micrococcales</taxon>
        <taxon>Ruaniaceae</taxon>
        <taxon>Occultella</taxon>
    </lineage>
</organism>
<feature type="domain" description="ABC transmembrane type-1" evidence="9">
    <location>
        <begin position="95"/>
        <end position="286"/>
    </location>
</feature>
<evidence type="ECO:0000256" key="8">
    <source>
        <dbReference type="SAM" id="MobiDB-lite"/>
    </source>
</evidence>
<keyword evidence="11" id="KW-1185">Reference proteome</keyword>
<dbReference type="PROSITE" id="PS50928">
    <property type="entry name" value="ABC_TM1"/>
    <property type="match status" value="1"/>
</dbReference>
<keyword evidence="4 7" id="KW-0812">Transmembrane</keyword>
<evidence type="ECO:0000313" key="10">
    <source>
        <dbReference type="EMBL" id="TDE95936.1"/>
    </source>
</evidence>
<accession>A0ABY2E6D6</accession>
<comment type="caution">
    <text evidence="10">The sequence shown here is derived from an EMBL/GenBank/DDBJ whole genome shotgun (WGS) entry which is preliminary data.</text>
</comment>
<feature type="transmembrane region" description="Helical" evidence="7">
    <location>
        <begin position="98"/>
        <end position="118"/>
    </location>
</feature>
<dbReference type="Gene3D" id="1.10.3720.10">
    <property type="entry name" value="MetI-like"/>
    <property type="match status" value="1"/>
</dbReference>
<evidence type="ECO:0000313" key="11">
    <source>
        <dbReference type="Proteomes" id="UP000504882"/>
    </source>
</evidence>
<feature type="transmembrane region" description="Helical" evidence="7">
    <location>
        <begin position="207"/>
        <end position="232"/>
    </location>
</feature>
<sequence>MSTATTPLARPAPDPGAAKDRARRRRRAIGSRSPWFHVFMIPFTLAWITPMVFVLVVAFRSFDDLVSRGLSALPASLSLEGFATALSAGGIAGSLRNSVIVTVFAVVASLFLASMAAYALSRYRIPLRNAILLVMLAGNLLPPQILLIPVSKIAEGLGIYDTLLALIVVQVGFGLGFYTFVLHGFMRSLPDEVFEAARIDGAGPIRIYAQIVLPLCRPSLAALTALATTWIFNDLIWAMTVLRTETNFPITAALLNLQGGFVSQWNVVAAGSIMAAVPTAIVFFIFQKQFVSGLMVGTSK</sequence>
<evidence type="ECO:0000256" key="3">
    <source>
        <dbReference type="ARBA" id="ARBA00022475"/>
    </source>
</evidence>
<dbReference type="Pfam" id="PF00528">
    <property type="entry name" value="BPD_transp_1"/>
    <property type="match status" value="1"/>
</dbReference>
<keyword evidence="6 7" id="KW-0472">Membrane</keyword>
<name>A0ABY2E6D6_9MICO</name>
<proteinExistence type="inferred from homology"/>
<feature type="transmembrane region" description="Helical" evidence="7">
    <location>
        <begin position="35"/>
        <end position="59"/>
    </location>
</feature>
<dbReference type="RefSeq" id="WP_133106865.1">
    <property type="nucleotide sequence ID" value="NZ_SMNA01000003.1"/>
</dbReference>
<evidence type="ECO:0000259" key="9">
    <source>
        <dbReference type="PROSITE" id="PS50928"/>
    </source>
</evidence>
<feature type="transmembrane region" description="Helical" evidence="7">
    <location>
        <begin position="130"/>
        <end position="151"/>
    </location>
</feature>
<evidence type="ECO:0000256" key="5">
    <source>
        <dbReference type="ARBA" id="ARBA00022989"/>
    </source>
</evidence>
<dbReference type="SUPFAM" id="SSF161098">
    <property type="entry name" value="MetI-like"/>
    <property type="match status" value="1"/>
</dbReference>
<feature type="region of interest" description="Disordered" evidence="8">
    <location>
        <begin position="1"/>
        <end position="21"/>
    </location>
</feature>
<dbReference type="PANTHER" id="PTHR43744:SF8">
    <property type="entry name" value="SN-GLYCEROL-3-PHOSPHATE TRANSPORT SYSTEM PERMEASE PROTEIN UGPE"/>
    <property type="match status" value="1"/>
</dbReference>
<evidence type="ECO:0000256" key="6">
    <source>
        <dbReference type="ARBA" id="ARBA00023136"/>
    </source>
</evidence>
<evidence type="ECO:0000256" key="4">
    <source>
        <dbReference type="ARBA" id="ARBA00022692"/>
    </source>
</evidence>